<name>A0A0R2AFB2_9LACO</name>
<protein>
    <recommendedName>
        <fullName evidence="3">Crispr-associated protein</fullName>
    </recommendedName>
</protein>
<dbReference type="InterPro" id="IPR038287">
    <property type="entry name" value="Cse2_sf"/>
</dbReference>
<dbReference type="Pfam" id="PF09485">
    <property type="entry name" value="CRISPR_Cse2"/>
    <property type="match status" value="1"/>
</dbReference>
<reference evidence="1 2" key="1">
    <citation type="journal article" date="2015" name="Genome Announc.">
        <title>Expanding the biotechnology potential of lactobacilli through comparative genomics of 213 strains and associated genera.</title>
        <authorList>
            <person name="Sun Z."/>
            <person name="Harris H.M."/>
            <person name="McCann A."/>
            <person name="Guo C."/>
            <person name="Argimon S."/>
            <person name="Zhang W."/>
            <person name="Yang X."/>
            <person name="Jeffery I.B."/>
            <person name="Cooney J.C."/>
            <person name="Kagawa T.F."/>
            <person name="Liu W."/>
            <person name="Song Y."/>
            <person name="Salvetti E."/>
            <person name="Wrobel A."/>
            <person name="Rasinkangas P."/>
            <person name="Parkhill J."/>
            <person name="Rea M.C."/>
            <person name="O'Sullivan O."/>
            <person name="Ritari J."/>
            <person name="Douillard F.P."/>
            <person name="Paul Ross R."/>
            <person name="Yang R."/>
            <person name="Briner A.E."/>
            <person name="Felis G.E."/>
            <person name="de Vos W.M."/>
            <person name="Barrangou R."/>
            <person name="Klaenhammer T.R."/>
            <person name="Caufield P.W."/>
            <person name="Cui Y."/>
            <person name="Zhang H."/>
            <person name="O'Toole P.W."/>
        </authorList>
    </citation>
    <scope>NUCLEOTIDE SEQUENCE [LARGE SCALE GENOMIC DNA]</scope>
    <source>
        <strain evidence="1 2">DSM 20509</strain>
    </source>
</reference>
<dbReference type="Proteomes" id="UP000051008">
    <property type="component" value="Unassembled WGS sequence"/>
</dbReference>
<proteinExistence type="predicted"/>
<evidence type="ECO:0008006" key="3">
    <source>
        <dbReference type="Google" id="ProtNLM"/>
    </source>
</evidence>
<sequence>MANEIATTTARIINKLYGNGEQDKAVLASLRAADTIDSKRAQAVWPVMFSEMSEKDISNDPTGRPTYAETAIYAVLRCYAIHQQAVEESVYAQSFSKDKTKNPEGVTFFNALAGLRTNDETRVALDRRVQALLASRNLANTVKSITQLTRILKSSNRELKVDYAQLAQDLFLFETSFEMANRICLKWGQQYYWQPSKEASNSEDKN</sequence>
<comment type="caution">
    <text evidence="1">The sequence shown here is derived from an EMBL/GenBank/DDBJ whole genome shotgun (WGS) entry which is preliminary data.</text>
</comment>
<dbReference type="Gene3D" id="1.10.520.40">
    <property type="entry name" value="CRISPR-associated protein Cse2"/>
    <property type="match status" value="1"/>
</dbReference>
<dbReference type="AlphaFoldDB" id="A0A0R2AFB2"/>
<dbReference type="CDD" id="cd09731">
    <property type="entry name" value="Cse2_I-E"/>
    <property type="match status" value="1"/>
</dbReference>
<accession>A0A0R2AFB2</accession>
<organism evidence="1 2">
    <name type="scientific">Ligilactobacillus agilis DSM 20509</name>
    <dbReference type="NCBI Taxonomy" id="1423718"/>
    <lineage>
        <taxon>Bacteria</taxon>
        <taxon>Bacillati</taxon>
        <taxon>Bacillota</taxon>
        <taxon>Bacilli</taxon>
        <taxon>Lactobacillales</taxon>
        <taxon>Lactobacillaceae</taxon>
        <taxon>Ligilactobacillus</taxon>
    </lineage>
</organism>
<dbReference type="OrthoDB" id="1753036at2"/>
<dbReference type="RefSeq" id="WP_056977941.1">
    <property type="nucleotide sequence ID" value="NZ_AYYP01000072.1"/>
</dbReference>
<dbReference type="EMBL" id="AYYP01000072">
    <property type="protein sequence ID" value="KRM63019.1"/>
    <property type="molecule type" value="Genomic_DNA"/>
</dbReference>
<evidence type="ECO:0000313" key="1">
    <source>
        <dbReference type="EMBL" id="KRM63019.1"/>
    </source>
</evidence>
<keyword evidence="2" id="KW-1185">Reference proteome</keyword>
<dbReference type="NCBIfam" id="TIGR02548">
    <property type="entry name" value="casB_cse2"/>
    <property type="match status" value="1"/>
</dbReference>
<dbReference type="InterPro" id="IPR013382">
    <property type="entry name" value="CRISPR-assoc_prot_Cse2"/>
</dbReference>
<dbReference type="PATRIC" id="fig|1423718.3.peg.1320"/>
<evidence type="ECO:0000313" key="2">
    <source>
        <dbReference type="Proteomes" id="UP000051008"/>
    </source>
</evidence>
<gene>
    <name evidence="1" type="ORF">FC14_GL001261</name>
</gene>